<organism evidence="2 3">
    <name type="scientific">Arthrobacter russicus</name>
    <dbReference type="NCBI Taxonomy" id="172040"/>
    <lineage>
        <taxon>Bacteria</taxon>
        <taxon>Bacillati</taxon>
        <taxon>Actinomycetota</taxon>
        <taxon>Actinomycetes</taxon>
        <taxon>Micrococcales</taxon>
        <taxon>Micrococcaceae</taxon>
        <taxon>Arthrobacter</taxon>
    </lineage>
</organism>
<dbReference type="InterPro" id="IPR019606">
    <property type="entry name" value="GerMN"/>
</dbReference>
<sequence length="253" mass="26891">MPIETAQANNKVPVYWLGAANRGFLYREFLRLNSGDDPIRAALQLMTSTKPLDPRYMTPWSKASKIAASVSGRTSITVDLSADAFAGKVSNETAQLAVQQLVYTATAAASNAGLVDSGQNVQVTVLVDGHTDFNAFDQVKLDRPLTRDAGVQAPIWIIDPQQGAVFESNTVNIGGRASLSSGSLQWELYLVDAQGVPGLAQKGSASSAAAAQAGNFAFSLDLPSGKYQLKVFGTDSNNPSAQLYLEDKTFTVK</sequence>
<reference evidence="2 3" key="1">
    <citation type="submission" date="2023-07" db="EMBL/GenBank/DDBJ databases">
        <title>Sequencing the genomes of 1000 actinobacteria strains.</title>
        <authorList>
            <person name="Klenk H.-P."/>
        </authorList>
    </citation>
    <scope>NUCLEOTIDE SEQUENCE [LARGE SCALE GENOMIC DNA]</scope>
    <source>
        <strain evidence="2 3">DSM 14555</strain>
    </source>
</reference>
<accession>A0ABU1J702</accession>
<gene>
    <name evidence="2" type="ORF">JOE69_000182</name>
</gene>
<dbReference type="Proteomes" id="UP001185069">
    <property type="component" value="Unassembled WGS sequence"/>
</dbReference>
<evidence type="ECO:0000313" key="2">
    <source>
        <dbReference type="EMBL" id="MDR6267944.1"/>
    </source>
</evidence>
<name>A0ABU1J702_9MICC</name>
<protein>
    <recommendedName>
        <fullName evidence="1">GerMN domain-containing protein</fullName>
    </recommendedName>
</protein>
<keyword evidence="3" id="KW-1185">Reference proteome</keyword>
<evidence type="ECO:0000259" key="1">
    <source>
        <dbReference type="SMART" id="SM00909"/>
    </source>
</evidence>
<dbReference type="RefSeq" id="WP_309795278.1">
    <property type="nucleotide sequence ID" value="NZ_BAAAHY010000006.1"/>
</dbReference>
<comment type="caution">
    <text evidence="2">The sequence shown here is derived from an EMBL/GenBank/DDBJ whole genome shotgun (WGS) entry which is preliminary data.</text>
</comment>
<dbReference type="Pfam" id="PF10646">
    <property type="entry name" value="Germane"/>
    <property type="match status" value="1"/>
</dbReference>
<feature type="domain" description="GerMN" evidence="1">
    <location>
        <begin position="39"/>
        <end position="136"/>
    </location>
</feature>
<dbReference type="EMBL" id="JAVDQF010000001">
    <property type="protein sequence ID" value="MDR6267944.1"/>
    <property type="molecule type" value="Genomic_DNA"/>
</dbReference>
<evidence type="ECO:0000313" key="3">
    <source>
        <dbReference type="Proteomes" id="UP001185069"/>
    </source>
</evidence>
<dbReference type="SMART" id="SM00909">
    <property type="entry name" value="Germane"/>
    <property type="match status" value="1"/>
</dbReference>
<proteinExistence type="predicted"/>